<evidence type="ECO:0000259" key="1">
    <source>
        <dbReference type="SMART" id="SM00460"/>
    </source>
</evidence>
<dbReference type="SMART" id="SM00460">
    <property type="entry name" value="TGc"/>
    <property type="match status" value="1"/>
</dbReference>
<dbReference type="EMBL" id="QTJV01000021">
    <property type="protein sequence ID" value="RFM29363.1"/>
    <property type="molecule type" value="Genomic_DNA"/>
</dbReference>
<proteinExistence type="predicted"/>
<dbReference type="PANTHER" id="PTHR33490">
    <property type="entry name" value="BLR5614 PROTEIN-RELATED"/>
    <property type="match status" value="1"/>
</dbReference>
<dbReference type="RefSeq" id="WP_116857678.1">
    <property type="nucleotide sequence ID" value="NZ_QTJV01000021.1"/>
</dbReference>
<sequence length="260" mass="29010">MLIQASSYFEMQTTCLVPGIFMVRPRSAPNQVIMEEKFSFTPRVKGNDYIDGYGNIAMRLLIPEGDSTLESSVIAECTETIEVNMDAAYVPIELLPDNVLQFLLPSRYCESDKVTDIATAITGGIQPGYAQVECIRQWVHTNFTRQYGTTNSTTSALDVLHTRMGVCRDFTHAAIALCRNLDIPARMVAGYLLGLDPMDLHAWFEAYVGDRWYTFDALMDQPMGGRIVMAYGRDAADVAFASHFGNVVFKKMIISVKEVT</sequence>
<dbReference type="InterPro" id="IPR002931">
    <property type="entry name" value="Transglutaminase-like"/>
</dbReference>
<dbReference type="Gene3D" id="3.10.620.30">
    <property type="match status" value="1"/>
</dbReference>
<evidence type="ECO:0000313" key="3">
    <source>
        <dbReference type="Proteomes" id="UP000261174"/>
    </source>
</evidence>
<dbReference type="Gene3D" id="2.60.40.2250">
    <property type="match status" value="1"/>
</dbReference>
<dbReference type="SUPFAM" id="SSF54001">
    <property type="entry name" value="Cysteine proteinases"/>
    <property type="match status" value="1"/>
</dbReference>
<dbReference type="Pfam" id="PF01841">
    <property type="entry name" value="Transglut_core"/>
    <property type="match status" value="1"/>
</dbReference>
<feature type="domain" description="Transglutaminase-like" evidence="1">
    <location>
        <begin position="159"/>
        <end position="219"/>
    </location>
</feature>
<organism evidence="2 3">
    <name type="scientific">Chitinophaga silvisoli</name>
    <dbReference type="NCBI Taxonomy" id="2291814"/>
    <lineage>
        <taxon>Bacteria</taxon>
        <taxon>Pseudomonadati</taxon>
        <taxon>Bacteroidota</taxon>
        <taxon>Chitinophagia</taxon>
        <taxon>Chitinophagales</taxon>
        <taxon>Chitinophagaceae</taxon>
        <taxon>Chitinophaga</taxon>
    </lineage>
</organism>
<dbReference type="InterPro" id="IPR038765">
    <property type="entry name" value="Papain-like_cys_pep_sf"/>
</dbReference>
<keyword evidence="3" id="KW-1185">Reference proteome</keyword>
<dbReference type="OrthoDB" id="9804872at2"/>
<evidence type="ECO:0000313" key="2">
    <source>
        <dbReference type="EMBL" id="RFM29363.1"/>
    </source>
</evidence>
<name>A0A3E1NN77_9BACT</name>
<gene>
    <name evidence="2" type="ORF">DXN04_32935</name>
</gene>
<dbReference type="AlphaFoldDB" id="A0A3E1NN77"/>
<accession>A0A3E1NN77</accession>
<reference evidence="2 3" key="1">
    <citation type="submission" date="2018-08" db="EMBL/GenBank/DDBJ databases">
        <title>Chitinophaga sp. K20C18050901, a novel bacterium isolated from forest soil.</title>
        <authorList>
            <person name="Wang C."/>
        </authorList>
    </citation>
    <scope>NUCLEOTIDE SEQUENCE [LARGE SCALE GENOMIC DNA]</scope>
    <source>
        <strain evidence="2 3">K20C18050901</strain>
    </source>
</reference>
<dbReference type="PANTHER" id="PTHR33490:SF12">
    <property type="entry name" value="BLL5557 PROTEIN"/>
    <property type="match status" value="1"/>
</dbReference>
<protein>
    <submittedName>
        <fullName evidence="2">Transglutaminase family protein</fullName>
    </submittedName>
</protein>
<comment type="caution">
    <text evidence="2">The sequence shown here is derived from an EMBL/GenBank/DDBJ whole genome shotgun (WGS) entry which is preliminary data.</text>
</comment>
<dbReference type="Proteomes" id="UP000261174">
    <property type="component" value="Unassembled WGS sequence"/>
</dbReference>